<dbReference type="AlphaFoldDB" id="A0AAQ3JZK9"/>
<evidence type="ECO:0000313" key="2">
    <source>
        <dbReference type="EMBL" id="WOK99319.1"/>
    </source>
</evidence>
<keyword evidence="1" id="KW-0472">Membrane</keyword>
<dbReference type="PANTHER" id="PTHR31876">
    <property type="entry name" value="COV-LIKE PROTEIN 1"/>
    <property type="match status" value="1"/>
</dbReference>
<dbReference type="EMBL" id="CP136891">
    <property type="protein sequence ID" value="WOK99319.1"/>
    <property type="molecule type" value="Genomic_DNA"/>
</dbReference>
<keyword evidence="3" id="KW-1185">Reference proteome</keyword>
<dbReference type="Pfam" id="PF04367">
    <property type="entry name" value="DUF502"/>
    <property type="match status" value="1"/>
</dbReference>
<dbReference type="PANTHER" id="PTHR31876:SF15">
    <property type="entry name" value="COV-LIKE PROTEIN 1"/>
    <property type="match status" value="1"/>
</dbReference>
<evidence type="ECO:0000256" key="1">
    <source>
        <dbReference type="SAM" id="Phobius"/>
    </source>
</evidence>
<keyword evidence="1" id="KW-1133">Transmembrane helix</keyword>
<dbReference type="GO" id="GO:0005794">
    <property type="term" value="C:Golgi apparatus"/>
    <property type="evidence" value="ECO:0007669"/>
    <property type="project" value="TreeGrafter"/>
</dbReference>
<evidence type="ECO:0000313" key="3">
    <source>
        <dbReference type="Proteomes" id="UP001327560"/>
    </source>
</evidence>
<dbReference type="InterPro" id="IPR007462">
    <property type="entry name" value="COV1-like"/>
</dbReference>
<accession>A0AAQ3JZK9</accession>
<feature type="transmembrane region" description="Helical" evidence="1">
    <location>
        <begin position="160"/>
        <end position="186"/>
    </location>
</feature>
<dbReference type="Proteomes" id="UP001327560">
    <property type="component" value="Chromosome 2"/>
</dbReference>
<protein>
    <submittedName>
        <fullName evidence="2">Protein LIKE COV 1-like</fullName>
    </submittedName>
</protein>
<organism evidence="2 3">
    <name type="scientific">Canna indica</name>
    <name type="common">Indian-shot</name>
    <dbReference type="NCBI Taxonomy" id="4628"/>
    <lineage>
        <taxon>Eukaryota</taxon>
        <taxon>Viridiplantae</taxon>
        <taxon>Streptophyta</taxon>
        <taxon>Embryophyta</taxon>
        <taxon>Tracheophyta</taxon>
        <taxon>Spermatophyta</taxon>
        <taxon>Magnoliopsida</taxon>
        <taxon>Liliopsida</taxon>
        <taxon>Zingiberales</taxon>
        <taxon>Cannaceae</taxon>
        <taxon>Canna</taxon>
    </lineage>
</organism>
<keyword evidence="1" id="KW-0812">Transmembrane</keyword>
<reference evidence="2 3" key="1">
    <citation type="submission" date="2023-10" db="EMBL/GenBank/DDBJ databases">
        <title>Chromosome-scale genome assembly provides insights into flower coloration mechanisms of Canna indica.</title>
        <authorList>
            <person name="Li C."/>
        </authorList>
    </citation>
    <scope>NUCLEOTIDE SEQUENCE [LARGE SCALE GENOMIC DNA]</scope>
    <source>
        <tissue evidence="2">Flower</tissue>
    </source>
</reference>
<proteinExistence type="predicted"/>
<name>A0AAQ3JZK9_9LILI</name>
<feature type="transmembrane region" description="Helical" evidence="1">
    <location>
        <begin position="119"/>
        <end position="140"/>
    </location>
</feature>
<sequence>MRDLTRLDVVLLPIPPPRKHHSSPSFARAIASGGGVGTRVFHFHSRYQTARGRDRIEWTMGDENSSSPLGKRGDDCELLIPVAQNGPDAKAASSSSAHHHHAGKEASYKVFRSWASKKFMTGCVILFPIAITFYITWWFIHFVDGFFSPIYTQLGINIFGLGFVTSIMFIFLVGVFMSSWLGASILSLGEWFIKRMPFVRHIYNASKQIGSAVSPDQNKQAFKEVVIIRHPRLGEYAFGFITSTVTLQSYTGEEELSCVYVPTNHLYVGDIFLVSSNDIIRPNLSVREGIEIVVSGGMSMPQILTTLDMHKVPLDRVRSTRNYP</sequence>
<gene>
    <name evidence="2" type="ORF">Cni_G08031</name>
</gene>